<protein>
    <submittedName>
        <fullName evidence="1">Uncharacterized protein</fullName>
    </submittedName>
</protein>
<sequence length="178" mass="19911">MTRDDSPVRHDADRAVAVWATRAGQLKLMRERPDTLHPNRFTNHRNGFHDWFGTAAVQVDISRGQCLEGLAGLNPQDWIAVGLVVVPACRNRTQDEIYLDVVDLRSIDISPTGDVVRELMSSADTRRALPVTRIQLTGMDLQELLSYMTGGILHLRAAGIDHAELVITKHDRRAVIIE</sequence>
<gene>
    <name evidence="1" type="ORF">R4485_34720</name>
</gene>
<reference evidence="1" key="1">
    <citation type="submission" date="2023-10" db="EMBL/GenBank/DDBJ databases">
        <title>Mycolicibacterium fortuitum clinical isolates causing pulmonary infections in humans.</title>
        <authorList>
            <person name="Mejia-Ponce P.M."/>
            <person name="Zenteno-Cuevas R."/>
            <person name="Licona-Cassani C."/>
        </authorList>
    </citation>
    <scope>NUCLEOTIDE SEQUENCE</scope>
    <source>
        <strain evidence="1">M8</strain>
    </source>
</reference>
<dbReference type="Proteomes" id="UP001186041">
    <property type="component" value="Unassembled WGS sequence"/>
</dbReference>
<accession>A0AAE4VKS2</accession>
<organism evidence="1 2">
    <name type="scientific">Mycolicibacterium fortuitum</name>
    <name type="common">Mycobacterium fortuitum</name>
    <dbReference type="NCBI Taxonomy" id="1766"/>
    <lineage>
        <taxon>Bacteria</taxon>
        <taxon>Bacillati</taxon>
        <taxon>Actinomycetota</taxon>
        <taxon>Actinomycetes</taxon>
        <taxon>Mycobacteriales</taxon>
        <taxon>Mycobacteriaceae</taxon>
        <taxon>Mycolicibacterium</taxon>
    </lineage>
</organism>
<dbReference type="EMBL" id="JAWLVV010000065">
    <property type="protein sequence ID" value="MDV7295314.1"/>
    <property type="molecule type" value="Genomic_DNA"/>
</dbReference>
<dbReference type="GeneID" id="91489580"/>
<dbReference type="AlphaFoldDB" id="A0AAE4VKS2"/>
<comment type="caution">
    <text evidence="1">The sequence shown here is derived from an EMBL/GenBank/DDBJ whole genome shotgun (WGS) entry which is preliminary data.</text>
</comment>
<dbReference type="RefSeq" id="WP_129560166.1">
    <property type="nucleotide sequence ID" value="NZ_JAWLVK010000057.1"/>
</dbReference>
<proteinExistence type="predicted"/>
<name>A0AAE4VKS2_MYCFO</name>
<evidence type="ECO:0000313" key="1">
    <source>
        <dbReference type="EMBL" id="MDV7295314.1"/>
    </source>
</evidence>
<evidence type="ECO:0000313" key="2">
    <source>
        <dbReference type="Proteomes" id="UP001186041"/>
    </source>
</evidence>